<reference evidence="1" key="2">
    <citation type="journal article" date="2021" name="Syst. Appl. Microbiol.">
        <title>Roseomonas hellenica sp. nov., isolated from roots of wild-growing Alkanna tinctoria.</title>
        <authorList>
            <person name="Rat A."/>
            <person name="Naranjo H.D."/>
            <person name="Lebbe L."/>
            <person name="Cnockaert M."/>
            <person name="Krigas N."/>
            <person name="Grigoriadou K."/>
            <person name="Maloupa E."/>
            <person name="Willems A."/>
        </authorList>
    </citation>
    <scope>NUCLEOTIDE SEQUENCE</scope>
    <source>
        <strain evidence="1">LMG 31231</strain>
    </source>
</reference>
<gene>
    <name evidence="1" type="ORF">GXW76_05295</name>
</gene>
<evidence type="ECO:0000313" key="2">
    <source>
        <dbReference type="Proteomes" id="UP001138751"/>
    </source>
</evidence>
<sequence>MDEFRTHEQRIRRKLRRMEHDDKHEAAKSTLEEAIRAARTRLNETHPDLPPEEVERRVQAMRERGLRPTTATLKPSPGIPADVLAARKAARKAEVAKRRSARRG</sequence>
<accession>A0A9X9WTU9</accession>
<dbReference type="AlphaFoldDB" id="A0A9X9WTU9"/>
<name>A0A9X9WTU9_9PROT</name>
<dbReference type="EMBL" id="JAAEDM010000008">
    <property type="protein sequence ID" value="MBR0670578.1"/>
    <property type="molecule type" value="Genomic_DNA"/>
</dbReference>
<proteinExistence type="predicted"/>
<dbReference type="RefSeq" id="WP_211860950.1">
    <property type="nucleotide sequence ID" value="NZ_JAAEDM010000008.1"/>
</dbReference>
<keyword evidence="2" id="KW-1185">Reference proteome</keyword>
<comment type="caution">
    <text evidence="1">The sequence shown here is derived from an EMBL/GenBank/DDBJ whole genome shotgun (WGS) entry which is preliminary data.</text>
</comment>
<dbReference type="Proteomes" id="UP001138751">
    <property type="component" value="Unassembled WGS sequence"/>
</dbReference>
<organism evidence="1 2">
    <name type="scientific">Neoroseomonas soli</name>
    <dbReference type="NCBI Taxonomy" id="1081025"/>
    <lineage>
        <taxon>Bacteria</taxon>
        <taxon>Pseudomonadati</taxon>
        <taxon>Pseudomonadota</taxon>
        <taxon>Alphaproteobacteria</taxon>
        <taxon>Acetobacterales</taxon>
        <taxon>Acetobacteraceae</taxon>
        <taxon>Neoroseomonas</taxon>
    </lineage>
</organism>
<protein>
    <submittedName>
        <fullName evidence="1">Uncharacterized protein</fullName>
    </submittedName>
</protein>
<reference evidence="1" key="1">
    <citation type="submission" date="2020-01" db="EMBL/GenBank/DDBJ databases">
        <authorList>
            <person name="Rat A."/>
        </authorList>
    </citation>
    <scope>NUCLEOTIDE SEQUENCE</scope>
    <source>
        <strain evidence="1">LMG 31231</strain>
    </source>
</reference>
<evidence type="ECO:0000313" key="1">
    <source>
        <dbReference type="EMBL" id="MBR0670578.1"/>
    </source>
</evidence>